<dbReference type="Proteomes" id="UP001281761">
    <property type="component" value="Unassembled WGS sequence"/>
</dbReference>
<feature type="compositionally biased region" description="Polar residues" evidence="1">
    <location>
        <begin position="1223"/>
        <end position="1235"/>
    </location>
</feature>
<evidence type="ECO:0000313" key="3">
    <source>
        <dbReference type="EMBL" id="KAK2947165.1"/>
    </source>
</evidence>
<protein>
    <submittedName>
        <fullName evidence="3">Signal recognition particle-docking protein FtsY</fullName>
    </submittedName>
</protein>
<dbReference type="EMBL" id="JARBJD010000209">
    <property type="protein sequence ID" value="KAK2947165.1"/>
    <property type="molecule type" value="Genomic_DNA"/>
</dbReference>
<feature type="compositionally biased region" description="Basic residues" evidence="1">
    <location>
        <begin position="1393"/>
        <end position="1405"/>
    </location>
</feature>
<sequence length="1405" mass="163580">MDEEPISVVSITDDQVAVQRGLYYQNLLTAPQTSFQNFAASNFLTLDGQNTKGRQIVVVQASNLIPYDVHELLAFVVQSLDSLVNSEYVLIFATNKSRIPIHSTPDSFLQILYSFPDKYFTNLLECWCVGTNNTFRQIIDKVADARYPALRQLVRFVQDPIELDTYDFDCDFLSLDIPLYIEGEKKQIPDGRHRTDTIIRDERDEPLKPSVTEAVVDYRTAPFFSLSLQPTCVKLDYSGFEEPNIIPFSNYPLFCEGNREQRSLTLKWIYEQEVKESKRTGTLKGTFDGQQISCTVNGTIEKLSWIPLLVLNVVAFLEKRGEYSISKLVVQEPDNEKTKTYNIAHLLAYNPLHDFPLSTPSHIPFHILLSFLFSLNHTTATLIPLHTVLQIVDALSLPQDQTVEISKNPSPLTLLGLSFLDAEFMSLAAESHEDQSLFETTTTVSLPFVAFTSPDQTKSEDNDLSILPLNLILYRLASSLLSIPPLHLPLFQLLVHLVTAIQKGSMEQTEDGKKKSGRKHLASLCSSFIPFIFPPRGKVLESYEKQREERTRISSLVKGKKDVEKEKKGWSWFKRKEETPPQALDNAFFAKMGEIEIGRIETYCLTLSVLFWDKISLYADILRKKNERYGVSFPAPISLSSIPPAVAQIRHAYRTARQTHTTTIPCTASHHAPSTASDDATYPADSPSPLSGSGSVGLTASSLSLLSSVSSGSIGGRAERSGAVHFHSFTETRRVKNESMDCVALCEVEEDTEKKKSGQEGDSEQPKIEWLEMLGIAFEATKMRRDQKLQKWVRKRHNLSDGDDSEEESTPTKGRAEKVSRDRQSVEVEKKQEEERQKKEEERRLVEETETKKVLEAQIAAESSALKVHEEEDKQKREEEEKLRQEEEERLIKEAEEEARAKKEQEEKARLEEEERARKDEEKKKEMEEQQRREEEERQQKEKEEKQRKEEEERLVREAEEEERRKKEEEERIRKEEEEKNKKEEEERQRREEEEQLIREAEDEERRKKEEEEQTRKEEEQRIAREKAEEEERQRKEQEEKQKREEEERVAKEKADEEERLRKEQEEKQKKEEEEQRRQEEEERLAREKAEEEERIRQEEEERKKVEEEQRRQEEEEKQKRDEEERIAKEKADEEERLRKEEEEKQKKEEEEKLRQEEEERKRAEEEKLAKEKADEEETLRKEEEERIKKEEEEKQNTAEQDDQKQEEPDHQTSEAKIDSEAHTQPTSTDAQPASPTIIVHFVSPAESGDWCIVGTNDELDNWKADASFARHQDKETEEDQHGIRRVLNKNVEYEFKMVKMLDGQTVWEQDPNRKLFVSSEFEEPVVITLTFGDARSFHLSSPSTPSTEWVFLRDHSTANNTLNEQGQGEAEDDEEKEESPTPSQPGQPQGQGKKKKKPRNQRKK</sequence>
<dbReference type="Gene3D" id="2.60.40.10">
    <property type="entry name" value="Immunoglobulins"/>
    <property type="match status" value="1"/>
</dbReference>
<proteinExistence type="predicted"/>
<accession>A0ABQ9X5Y0</accession>
<dbReference type="InterPro" id="IPR036865">
    <property type="entry name" value="CRAL-TRIO_dom_sf"/>
</dbReference>
<dbReference type="Gene3D" id="3.40.525.10">
    <property type="entry name" value="CRAL-TRIO lipid binding domain"/>
    <property type="match status" value="1"/>
</dbReference>
<name>A0ABQ9X5Y0_9EUKA</name>
<dbReference type="PANTHER" id="PTHR34491:SF82">
    <property type="entry name" value="CHROMOSOME UNDETERMINED SCAFFOLD_21, WHOLE GENOME SHOTGUN SEQUENCE"/>
    <property type="match status" value="1"/>
</dbReference>
<feature type="compositionally biased region" description="Basic and acidic residues" evidence="1">
    <location>
        <begin position="867"/>
        <end position="1222"/>
    </location>
</feature>
<dbReference type="SUPFAM" id="SSF49452">
    <property type="entry name" value="Starch-binding domain-like"/>
    <property type="match status" value="1"/>
</dbReference>
<feature type="compositionally biased region" description="Polar residues" evidence="1">
    <location>
        <begin position="661"/>
        <end position="678"/>
    </location>
</feature>
<feature type="domain" description="CBM20" evidence="2">
    <location>
        <begin position="1252"/>
        <end position="1321"/>
    </location>
</feature>
<feature type="region of interest" description="Disordered" evidence="1">
    <location>
        <begin position="794"/>
        <end position="1235"/>
    </location>
</feature>
<evidence type="ECO:0000259" key="2">
    <source>
        <dbReference type="Pfam" id="PF00686"/>
    </source>
</evidence>
<keyword evidence="4" id="KW-1185">Reference proteome</keyword>
<dbReference type="InterPro" id="IPR013783">
    <property type="entry name" value="Ig-like_fold"/>
</dbReference>
<reference evidence="3 4" key="1">
    <citation type="journal article" date="2022" name="bioRxiv">
        <title>Genomics of Preaxostyla Flagellates Illuminates Evolutionary Transitions and the Path Towards Mitochondrial Loss.</title>
        <authorList>
            <person name="Novak L.V.F."/>
            <person name="Treitli S.C."/>
            <person name="Pyrih J."/>
            <person name="Halakuc P."/>
            <person name="Pipaliya S.V."/>
            <person name="Vacek V."/>
            <person name="Brzon O."/>
            <person name="Soukal P."/>
            <person name="Eme L."/>
            <person name="Dacks J.B."/>
            <person name="Karnkowska A."/>
            <person name="Elias M."/>
            <person name="Hampl V."/>
        </authorList>
    </citation>
    <scope>NUCLEOTIDE SEQUENCE [LARGE SCALE GENOMIC DNA]</scope>
    <source>
        <strain evidence="3">NAU3</strain>
        <tissue evidence="3">Gut</tissue>
    </source>
</reference>
<evidence type="ECO:0000313" key="4">
    <source>
        <dbReference type="Proteomes" id="UP001281761"/>
    </source>
</evidence>
<dbReference type="InterPro" id="IPR013784">
    <property type="entry name" value="Carb-bd-like_fold"/>
</dbReference>
<feature type="region of interest" description="Disordered" evidence="1">
    <location>
        <begin position="1359"/>
        <end position="1405"/>
    </location>
</feature>
<organism evidence="3 4">
    <name type="scientific">Blattamonas nauphoetae</name>
    <dbReference type="NCBI Taxonomy" id="2049346"/>
    <lineage>
        <taxon>Eukaryota</taxon>
        <taxon>Metamonada</taxon>
        <taxon>Preaxostyla</taxon>
        <taxon>Oxymonadida</taxon>
        <taxon>Blattamonas</taxon>
    </lineage>
</organism>
<feature type="region of interest" description="Disordered" evidence="1">
    <location>
        <begin position="661"/>
        <end position="693"/>
    </location>
</feature>
<comment type="caution">
    <text evidence="3">The sequence shown here is derived from an EMBL/GenBank/DDBJ whole genome shotgun (WGS) entry which is preliminary data.</text>
</comment>
<dbReference type="Pfam" id="PF00686">
    <property type="entry name" value="CBM_20"/>
    <property type="match status" value="1"/>
</dbReference>
<gene>
    <name evidence="3" type="ORF">BLNAU_17941</name>
</gene>
<evidence type="ECO:0000256" key="1">
    <source>
        <dbReference type="SAM" id="MobiDB-lite"/>
    </source>
</evidence>
<dbReference type="InterPro" id="IPR002044">
    <property type="entry name" value="CBM20"/>
</dbReference>
<dbReference type="PANTHER" id="PTHR34491">
    <property type="entry name" value="A-TYPE INCLUSION PROTEIN, PUTATIVE-RELATED"/>
    <property type="match status" value="1"/>
</dbReference>
<feature type="compositionally biased region" description="Basic and acidic residues" evidence="1">
    <location>
        <begin position="814"/>
        <end position="855"/>
    </location>
</feature>